<dbReference type="AlphaFoldDB" id="A0A538TWU1"/>
<evidence type="ECO:0000313" key="2">
    <source>
        <dbReference type="EMBL" id="TMQ68068.1"/>
    </source>
</evidence>
<proteinExistence type="predicted"/>
<keyword evidence="1" id="KW-0812">Transmembrane</keyword>
<evidence type="ECO:0000256" key="1">
    <source>
        <dbReference type="SAM" id="Phobius"/>
    </source>
</evidence>
<keyword evidence="1" id="KW-0472">Membrane</keyword>
<gene>
    <name evidence="2" type="ORF">E6K78_02460</name>
</gene>
<name>A0A538TWU1_UNCEI</name>
<dbReference type="EMBL" id="VBOY01000017">
    <property type="protein sequence ID" value="TMQ68068.1"/>
    <property type="molecule type" value="Genomic_DNA"/>
</dbReference>
<sequence length="123" mass="14081">MGPQEDLPGALMFEDAVSYWEPRRIAYNLALIAVAAYAVLRTWPHFRPAFAPGSIPPLAVLAVLANLCYCAAYVVELLVHDAALREAWRRRRWSLWLAGTLLAMFIEYYWIVDEIYPDFPSVH</sequence>
<protein>
    <submittedName>
        <fullName evidence="2">Uncharacterized protein</fullName>
    </submittedName>
</protein>
<feature type="transmembrane region" description="Helical" evidence="1">
    <location>
        <begin position="55"/>
        <end position="75"/>
    </location>
</feature>
<keyword evidence="1" id="KW-1133">Transmembrane helix</keyword>
<dbReference type="Proteomes" id="UP000316609">
    <property type="component" value="Unassembled WGS sequence"/>
</dbReference>
<accession>A0A538TWU1</accession>
<organism evidence="2 3">
    <name type="scientific">Eiseniibacteriota bacterium</name>
    <dbReference type="NCBI Taxonomy" id="2212470"/>
    <lineage>
        <taxon>Bacteria</taxon>
        <taxon>Candidatus Eiseniibacteriota</taxon>
    </lineage>
</organism>
<evidence type="ECO:0000313" key="3">
    <source>
        <dbReference type="Proteomes" id="UP000316609"/>
    </source>
</evidence>
<feature type="transmembrane region" description="Helical" evidence="1">
    <location>
        <begin position="95"/>
        <end position="112"/>
    </location>
</feature>
<feature type="transmembrane region" description="Helical" evidence="1">
    <location>
        <begin position="25"/>
        <end position="43"/>
    </location>
</feature>
<reference evidence="2 3" key="1">
    <citation type="journal article" date="2019" name="Nat. Microbiol.">
        <title>Mediterranean grassland soil C-N compound turnover is dependent on rainfall and depth, and is mediated by genomically divergent microorganisms.</title>
        <authorList>
            <person name="Diamond S."/>
            <person name="Andeer P.F."/>
            <person name="Li Z."/>
            <person name="Crits-Christoph A."/>
            <person name="Burstein D."/>
            <person name="Anantharaman K."/>
            <person name="Lane K.R."/>
            <person name="Thomas B.C."/>
            <person name="Pan C."/>
            <person name="Northen T.R."/>
            <person name="Banfield J.F."/>
        </authorList>
    </citation>
    <scope>NUCLEOTIDE SEQUENCE [LARGE SCALE GENOMIC DNA]</scope>
    <source>
        <strain evidence="2">WS_8</strain>
    </source>
</reference>
<comment type="caution">
    <text evidence="2">The sequence shown here is derived from an EMBL/GenBank/DDBJ whole genome shotgun (WGS) entry which is preliminary data.</text>
</comment>